<dbReference type="HOGENOM" id="CLU_2337186_0_0_1"/>
<evidence type="ECO:0000313" key="2">
    <source>
        <dbReference type="EnsemblPlants" id="ONIVA01G34480.1"/>
    </source>
</evidence>
<dbReference type="Gramene" id="ONIVA01G34480.1">
    <property type="protein sequence ID" value="ONIVA01G34480.1"/>
    <property type="gene ID" value="ONIVA01G34480"/>
</dbReference>
<evidence type="ECO:0000313" key="3">
    <source>
        <dbReference type="Proteomes" id="UP000006591"/>
    </source>
</evidence>
<dbReference type="Proteomes" id="UP000006591">
    <property type="component" value="Chromosome 1"/>
</dbReference>
<reference evidence="2" key="2">
    <citation type="submission" date="2018-04" db="EMBL/GenBank/DDBJ databases">
        <title>OnivRS2 (Oryza nivara Reference Sequence Version 2).</title>
        <authorList>
            <person name="Zhang J."/>
            <person name="Kudrna D."/>
            <person name="Lee S."/>
            <person name="Talag J."/>
            <person name="Rajasekar S."/>
            <person name="Welchert J."/>
            <person name="Hsing Y.-I."/>
            <person name="Wing R.A."/>
        </authorList>
    </citation>
    <scope>NUCLEOTIDE SEQUENCE [LARGE SCALE GENOMIC DNA]</scope>
</reference>
<sequence length="98" mass="10336">MVADPPLQKVTLGSTVHGSALLEDGPNPLPSHLSPSPSLLPSPKRTPTCRLSPSSGHLRSCRHPSAPPPAVYPQARGGWTGVEGGERRVEEKECESPI</sequence>
<organism evidence="2">
    <name type="scientific">Oryza nivara</name>
    <name type="common">Indian wild rice</name>
    <name type="synonym">Oryza sativa f. spontanea</name>
    <dbReference type="NCBI Taxonomy" id="4536"/>
    <lineage>
        <taxon>Eukaryota</taxon>
        <taxon>Viridiplantae</taxon>
        <taxon>Streptophyta</taxon>
        <taxon>Embryophyta</taxon>
        <taxon>Tracheophyta</taxon>
        <taxon>Spermatophyta</taxon>
        <taxon>Magnoliopsida</taxon>
        <taxon>Liliopsida</taxon>
        <taxon>Poales</taxon>
        <taxon>Poaceae</taxon>
        <taxon>BOP clade</taxon>
        <taxon>Oryzoideae</taxon>
        <taxon>Oryzeae</taxon>
        <taxon>Oryzinae</taxon>
        <taxon>Oryza</taxon>
    </lineage>
</organism>
<reference evidence="2" key="1">
    <citation type="submission" date="2015-04" db="UniProtKB">
        <authorList>
            <consortium name="EnsemblPlants"/>
        </authorList>
    </citation>
    <scope>IDENTIFICATION</scope>
    <source>
        <strain evidence="2">SL10</strain>
    </source>
</reference>
<evidence type="ECO:0000256" key="1">
    <source>
        <dbReference type="SAM" id="MobiDB-lite"/>
    </source>
</evidence>
<feature type="compositionally biased region" description="Basic and acidic residues" evidence="1">
    <location>
        <begin position="84"/>
        <end position="98"/>
    </location>
</feature>
<dbReference type="AlphaFoldDB" id="A0A0E0FSU0"/>
<feature type="region of interest" description="Disordered" evidence="1">
    <location>
        <begin position="18"/>
        <end position="98"/>
    </location>
</feature>
<protein>
    <submittedName>
        <fullName evidence="2">Uncharacterized protein</fullName>
    </submittedName>
</protein>
<accession>A0A0E0FSU0</accession>
<dbReference type="EnsemblPlants" id="ONIVA01G34480.1">
    <property type="protein sequence ID" value="ONIVA01G34480.1"/>
    <property type="gene ID" value="ONIVA01G34480"/>
</dbReference>
<feature type="compositionally biased region" description="Low complexity" evidence="1">
    <location>
        <begin position="30"/>
        <end position="43"/>
    </location>
</feature>
<name>A0A0E0FSU0_ORYNI</name>
<keyword evidence="3" id="KW-1185">Reference proteome</keyword>
<proteinExistence type="predicted"/>